<dbReference type="RefSeq" id="WP_159172467.1">
    <property type="nucleotide sequence ID" value="NZ_LR732308.1"/>
</dbReference>
<dbReference type="GO" id="GO:0016747">
    <property type="term" value="F:acyltransferase activity, transferring groups other than amino-acyl groups"/>
    <property type="evidence" value="ECO:0007669"/>
    <property type="project" value="InterPro"/>
</dbReference>
<dbReference type="InterPro" id="IPR027455">
    <property type="entry name" value="Sper_AcTfrase_N"/>
</dbReference>
<dbReference type="InterPro" id="IPR050680">
    <property type="entry name" value="YpeA/RimI_acetyltransf"/>
</dbReference>
<dbReference type="CDD" id="cd04301">
    <property type="entry name" value="NAT_SF"/>
    <property type="match status" value="1"/>
</dbReference>
<accession>A0A653IHC7</accession>
<keyword evidence="1 4" id="KW-0808">Transferase</keyword>
<evidence type="ECO:0000256" key="2">
    <source>
        <dbReference type="ARBA" id="ARBA00023315"/>
    </source>
</evidence>
<evidence type="ECO:0000313" key="4">
    <source>
        <dbReference type="EMBL" id="VWX38558.1"/>
    </source>
</evidence>
<dbReference type="Gene3D" id="3.40.630.30">
    <property type="match status" value="1"/>
</dbReference>
<keyword evidence="2" id="KW-0012">Acyltransferase</keyword>
<evidence type="ECO:0000313" key="5">
    <source>
        <dbReference type="Proteomes" id="UP000439752"/>
    </source>
</evidence>
<dbReference type="SUPFAM" id="SSF55729">
    <property type="entry name" value="Acyl-CoA N-acyltransferases (Nat)"/>
    <property type="match status" value="1"/>
</dbReference>
<feature type="domain" description="N-acetyltransferase" evidence="3">
    <location>
        <begin position="2"/>
        <end position="150"/>
    </location>
</feature>
<reference evidence="4 5" key="1">
    <citation type="submission" date="2019-10" db="EMBL/GenBank/DDBJ databases">
        <authorList>
            <person name="Karimi E."/>
        </authorList>
    </citation>
    <scope>NUCLEOTIDE SEQUENCE [LARGE SCALE GENOMIC DNA]</scope>
    <source>
        <strain evidence="4">Exiguobacterium sp. 9Y</strain>
    </source>
</reference>
<dbReference type="Gene3D" id="1.10.287.900">
    <property type="entry name" value="The crystal structure of the spermine/spermidine acetyltransferase from enterococcus faecali"/>
    <property type="match status" value="1"/>
</dbReference>
<dbReference type="Pfam" id="PF00583">
    <property type="entry name" value="Acetyltransf_1"/>
    <property type="match status" value="1"/>
</dbReference>
<evidence type="ECO:0000259" key="3">
    <source>
        <dbReference type="PROSITE" id="PS51186"/>
    </source>
</evidence>
<dbReference type="InterPro" id="IPR000182">
    <property type="entry name" value="GNAT_dom"/>
</dbReference>
<dbReference type="InterPro" id="IPR016181">
    <property type="entry name" value="Acyl_CoA_acyltransferase"/>
</dbReference>
<gene>
    <name evidence="4" type="ORF">EXIGUO9Y_50009</name>
</gene>
<dbReference type="EMBL" id="CABWKQ010000045">
    <property type="protein sequence ID" value="VWX38558.1"/>
    <property type="molecule type" value="Genomic_DNA"/>
</dbReference>
<protein>
    <submittedName>
        <fullName evidence="4">GNAT family N-acetyltransferase</fullName>
    </submittedName>
</protein>
<proteinExistence type="predicted"/>
<dbReference type="Proteomes" id="UP000439752">
    <property type="component" value="Unassembled WGS sequence"/>
</dbReference>
<sequence length="150" mass="17597">MMTIEEINDANQTAVLGLKVAAAQRTYIETNAQSLQEAMNDHDHDWRCYALCENRQPIGFMMIGAENRTDKYIWLDRFMIGQQYQGRGLGTQFLKRAIRFIEDHFEVDEIVLSLHAENTHAKYFYRQAGFVDIKRIDEANGEEIWVYRLT</sequence>
<evidence type="ECO:0000256" key="1">
    <source>
        <dbReference type="ARBA" id="ARBA00022679"/>
    </source>
</evidence>
<dbReference type="AlphaFoldDB" id="A0A653IHC7"/>
<dbReference type="PROSITE" id="PS51186">
    <property type="entry name" value="GNAT"/>
    <property type="match status" value="1"/>
</dbReference>
<organism evidence="4 5">
    <name type="scientific">Exiguobacterium oxidotolerans</name>
    <dbReference type="NCBI Taxonomy" id="223958"/>
    <lineage>
        <taxon>Bacteria</taxon>
        <taxon>Bacillati</taxon>
        <taxon>Bacillota</taxon>
        <taxon>Bacilli</taxon>
        <taxon>Bacillales</taxon>
        <taxon>Bacillales Family XII. Incertae Sedis</taxon>
        <taxon>Exiguobacterium</taxon>
    </lineage>
</organism>
<dbReference type="PANTHER" id="PTHR43420">
    <property type="entry name" value="ACETYLTRANSFERASE"/>
    <property type="match status" value="1"/>
</dbReference>
<name>A0A653IHC7_9BACL</name>
<keyword evidence="5" id="KW-1185">Reference proteome</keyword>